<feature type="compositionally biased region" description="Acidic residues" evidence="2">
    <location>
        <begin position="912"/>
        <end position="926"/>
    </location>
</feature>
<feature type="compositionally biased region" description="Polar residues" evidence="2">
    <location>
        <begin position="9"/>
        <end position="34"/>
    </location>
</feature>
<keyword evidence="5" id="KW-1185">Reference proteome</keyword>
<dbReference type="GO" id="GO:0006508">
    <property type="term" value="P:proteolysis"/>
    <property type="evidence" value="ECO:0007669"/>
    <property type="project" value="InterPro"/>
</dbReference>
<organism evidence="4 5">
    <name type="scientific">Cerrena zonata</name>
    <dbReference type="NCBI Taxonomy" id="2478898"/>
    <lineage>
        <taxon>Eukaryota</taxon>
        <taxon>Fungi</taxon>
        <taxon>Dikarya</taxon>
        <taxon>Basidiomycota</taxon>
        <taxon>Agaricomycotina</taxon>
        <taxon>Agaricomycetes</taxon>
        <taxon>Polyporales</taxon>
        <taxon>Cerrenaceae</taxon>
        <taxon>Cerrena</taxon>
    </lineage>
</organism>
<feature type="compositionally biased region" description="Polar residues" evidence="2">
    <location>
        <begin position="1829"/>
        <end position="1846"/>
    </location>
</feature>
<dbReference type="InterPro" id="IPR025165">
    <property type="entry name" value="DUF4100"/>
</dbReference>
<keyword evidence="1" id="KW-0064">Aspartyl protease</keyword>
<feature type="domain" description="DUF4100" evidence="3">
    <location>
        <begin position="535"/>
        <end position="697"/>
    </location>
</feature>
<feature type="compositionally biased region" description="Polar residues" evidence="2">
    <location>
        <begin position="1057"/>
        <end position="1067"/>
    </location>
</feature>
<feature type="compositionally biased region" description="Basic and acidic residues" evidence="2">
    <location>
        <begin position="1802"/>
        <end position="1816"/>
    </location>
</feature>
<feature type="region of interest" description="Disordered" evidence="2">
    <location>
        <begin position="1048"/>
        <end position="1100"/>
    </location>
</feature>
<reference evidence="4 5" key="1">
    <citation type="submission" date="2022-09" db="EMBL/GenBank/DDBJ databases">
        <authorList>
            <person name="Palmer J.M."/>
        </authorList>
    </citation>
    <scope>NUCLEOTIDE SEQUENCE [LARGE SCALE GENOMIC DNA]</scope>
    <source>
        <strain evidence="4 5">DSM 7382</strain>
    </source>
</reference>
<feature type="compositionally biased region" description="Polar residues" evidence="2">
    <location>
        <begin position="1791"/>
        <end position="1801"/>
    </location>
</feature>
<dbReference type="CDD" id="cd00303">
    <property type="entry name" value="retropepsin_like"/>
    <property type="match status" value="1"/>
</dbReference>
<feature type="compositionally biased region" description="Polar residues" evidence="2">
    <location>
        <begin position="1184"/>
        <end position="1193"/>
    </location>
</feature>
<feature type="compositionally biased region" description="Basic and acidic residues" evidence="2">
    <location>
        <begin position="1503"/>
        <end position="1518"/>
    </location>
</feature>
<feature type="region of interest" description="Disordered" evidence="2">
    <location>
        <begin position="535"/>
        <end position="638"/>
    </location>
</feature>
<feature type="compositionally biased region" description="Pro residues" evidence="2">
    <location>
        <begin position="38"/>
        <end position="51"/>
    </location>
</feature>
<feature type="region of interest" description="Disordered" evidence="2">
    <location>
        <begin position="1"/>
        <end position="51"/>
    </location>
</feature>
<dbReference type="Pfam" id="PF13352">
    <property type="entry name" value="DUF4100"/>
    <property type="match status" value="1"/>
</dbReference>
<feature type="region of interest" description="Disordered" evidence="2">
    <location>
        <begin position="896"/>
        <end position="937"/>
    </location>
</feature>
<feature type="region of interest" description="Disordered" evidence="2">
    <location>
        <begin position="1184"/>
        <end position="1298"/>
    </location>
</feature>
<feature type="compositionally biased region" description="Low complexity" evidence="2">
    <location>
        <begin position="1240"/>
        <end position="1249"/>
    </location>
</feature>
<feature type="compositionally biased region" description="Polar residues" evidence="2">
    <location>
        <begin position="569"/>
        <end position="579"/>
    </location>
</feature>
<feature type="compositionally biased region" description="Acidic residues" evidence="2">
    <location>
        <begin position="1875"/>
        <end position="1898"/>
    </location>
</feature>
<feature type="compositionally biased region" description="Polar residues" evidence="2">
    <location>
        <begin position="1280"/>
        <end position="1298"/>
    </location>
</feature>
<feature type="compositionally biased region" description="Basic and acidic residues" evidence="2">
    <location>
        <begin position="1525"/>
        <end position="1546"/>
    </location>
</feature>
<sequence>MTVPEEEVPSSTGTSLTFSVSSLSNDTNLSNHTNPSLPHSPPIHTPPPIPALPTMAAFNRGAIHFPLPGSRPAPRTFKGKYNDIKPFIDHYERLCAQFYVTNHRERLDNIGQYCTRSTREFMEALDSFREGDWDQFVLDLLEYYDAERDEKRYTWRDLEAYAKKHGRTLQKVNLAYWKIYSRGFIRIGGWLSYHNKISDREQALYFWKGIPRSFRQKLESRLIATHPDHDMEEPFDIEDIQRAAKSLLKRNRFDSDKLWSDEEPADDSDVDSGSDSSSDSNTDSEDSDSDFSPKTKIKKKTTRFRKSSQSSKKSTKKAQNDNKIAPSTQRPASRLGNKKNDQEVEEIIGKLNRMSLEDPAYAINYFRAYQLNPIIADIVRKPIERVRTPRPPSRFIPPGSEQGGRPNPGPTGANAYQQGPGFGLRHCFGCGADGHTMAYCSAINDLVKQGIIKHDGFGKLVMADGSRIYRMHDESFAAAVKRTLPVQTNFITTQNFHNQEHLLDPYECDFLSGNESDTGNEEIYIATRSQYNKDKRKDYQGVFPPARKQHETKHPRFSPADSSRKENIPITSTRPTTRQAPHVGLPPLEKDGPPPKPKHPITVDPPRFDPNDSDAFMEDEAISPKTSSSAKTLRNDNEDSRTIIKRIPRKSEVQSQVDQMNVLGRILSQPVTLAVGEVFGISKELTHHLQDVLKPKTQASGPPSNPKASTTPLAKVNNIADDPFVATTFVSKSRGTLIKLRMECDGTPVQAIIDTGSQLNIAHKRIWKSVLGRPIDMHKVVSMSDANGGESMLKGLVANVPLTCGGVMTHANVYVGDQVPFDLLLGRPWQRGNFVSIDERSDGTYLLFKDKNLDVRHEVLVTPDNTLSLVDNETAEFIDRTHRVHPQVNHIHTGNVLAPNVDESTGNNERTEETEDTATADEDTEPESSQPENEPIVLRKQGLKRTAAMADISHEVARASKSAARLGRSIYKHISLNKHMATVDLEHSINKLCIDSSPTVLHTTENEPPECRREACLPNETATSYQCPESETESPYAIPRLHSTCVTLRHPNDTQDNESTWQNSQQDMTKDKKSKSPDLPRQTVQNSISPLSSSGGNAIDNASDVSFTDAVHDKTLRLKGGCSGPQNLKILDLDGNIDGKPQVGTPEVADNEATYLSAVSPTYSTPKPFAAALETSFSLQVGRSETKNPNNLAQEEDSDTGCSACRGEPSHKLVGCRRNITKPSRMIPQQEDPDKHEGSRQQSQQASSRPANLESSVQEEKRIPRAPSRTSKPLAKDSVENTMASRPSQSTSVPTKWKSSNYEDFRHWKGKHDVPEISASGPRSYFPVLPAIVFDKSTLAEKTISTDPPRHTKPRFRIFSKVAMPSFLSAIRLRLTRRTFGRNVDPQREASVRPIGTIIPPGPEGFIAARDNIRLNASEDQPHLSGTIATPYLHRLQYDRERADDHARFFTAPSSTLVYADPSRPDDAPTVLHGDVVMGVWETGADRWETLFPTVEELSQDGQSRRSEETSEEVAREEREDDGQVDARNEEVSRSPRFDPRSRTSDLMETTFQAPSSVFLTTCEPLDDGAEIRSHLDHPVEPAHLAPPSRSASSSTPAEPVEPTQPPPPYDFDFALVASECQYDNHALCESMYTAARRITDRERLSPPRVPPCLLGILRLQTNQISFGSFSPHFPALESDAHNQWINSILRSRFDEDSDDDTGSMPGLESIPPSSDSEDDSGYSTAAADDDSIIVHPSPMPGNEESNEEATDMLTDEDTGMFLDQSLDPETNPFKDSDISLLSSPDRRLTCENTYTPSRSESPVRRDPARVLERRRSPLRRSHPLHRQNGVSTIPTPAPSQSNSPVDSLMDSDSESLGSHTSTETEEGEIHSDQDELDEYSEDEDMLLDSSSESEDESPTLGYPSAPSATPELVQEPVMVDLRTGEEIGITGMQAFLRFAQQRLSASPRTPSLSPDTSSGAPSRESTDPIPPYDTEIDLSAIPPAARHLVDSTNPYMNPQFHPDDTTIPNGIHLEVQNLSVAEFQNRSVWFFRDIFVFYLDATTQELGQHEFFPWERHVRHAPTEGDNAEVLRWRLDLFREDPEHYGNPFLFSAEKARIRRLVTFIDGHSSLPPRAAQHRELLRMFYEFRLDNARVHSWIVNARMAGQLGAPFGPTPFHLRTTHARAADEPVYWETYPFFDLLSESVRASKTRTSNAFAGACTLAHLRIVDGQRLDFSFPLDNSISLRLIFSFSSFSLFLDLTPKTHKTYPFLLCLSTPTHSHSIYKTPDPVSISPFRFSLHFPLAQGTPPLFPFDFGFTIEYRDSSLYKSFNRTLFLLAFITHLRRSTVYWSTGPGTYLSCILDTLSPKSPVPSTAFCIRTPSRYELTREESNPRPCHKFGASSLSCKDLKHEFLLEDSNRQLPLSLPTFDLTSIYPRTSARWSLTSKPHGTALPLKHQASCAPNSSRVSVISHAHLSSTLEGCDVMIDGRFIIDLDTLVSRRHIPFHLLAFDTVQLLSISIPPHSHTLWNPTRTPIPTGPLTYDCLDGPTSSVSTLDLCLDSTITWSLVTFTGNNDIFDIEPSLAIYAPLVPTSPICALSMVTLPSSNHHTVHLPHRYASPAANICTLVPLPLKTRNRHLMNDHPTGNNDTSSIEHGLVKHDFGRVHPIHVQSGLITPRQPLVSSSDPQTISNPTLPVHYEPRLSIPKSVMFPRVDWIDSVIPRVLPSPSMHSHSSHSWSTSSSDPHVHIPCRSSIPAAVYSIPHAKSLPSPTMTLNSIDTPAGSLTSISVNKLQSSRPAAMCIETKTIEPVKCFYMSIKDYQNFKSDHPVTSNSGVKYVKYGFDKSHIPNMDTHVQPDVIMGTEQDLPFCILTQLEVDDDYVFEMASDTGSQPKF</sequence>
<dbReference type="EMBL" id="JASBNA010000105">
    <property type="protein sequence ID" value="KAK7676747.1"/>
    <property type="molecule type" value="Genomic_DNA"/>
</dbReference>
<name>A0AAW0FAM7_9APHY</name>
<dbReference type="InterPro" id="IPR001969">
    <property type="entry name" value="Aspartic_peptidase_AS"/>
</dbReference>
<evidence type="ECO:0000313" key="4">
    <source>
        <dbReference type="EMBL" id="KAK7676747.1"/>
    </source>
</evidence>
<feature type="compositionally biased region" description="Acidic residues" evidence="2">
    <location>
        <begin position="611"/>
        <end position="621"/>
    </location>
</feature>
<feature type="region of interest" description="Disordered" evidence="2">
    <location>
        <begin position="1580"/>
        <end position="1610"/>
    </location>
</feature>
<dbReference type="Gene3D" id="2.40.70.10">
    <property type="entry name" value="Acid Proteases"/>
    <property type="match status" value="1"/>
</dbReference>
<feature type="region of interest" description="Disordered" evidence="2">
    <location>
        <begin position="1694"/>
        <end position="1914"/>
    </location>
</feature>
<feature type="region of interest" description="Disordered" evidence="2">
    <location>
        <begin position="387"/>
        <end position="413"/>
    </location>
</feature>
<feature type="compositionally biased region" description="Low complexity" evidence="2">
    <location>
        <begin position="1582"/>
        <end position="1602"/>
    </location>
</feature>
<feature type="compositionally biased region" description="Polar residues" evidence="2">
    <location>
        <begin position="1082"/>
        <end position="1096"/>
    </location>
</feature>
<accession>A0AAW0FAM7</accession>
<gene>
    <name evidence="4" type="ORF">QCA50_020270</name>
</gene>
<feature type="compositionally biased region" description="Acidic residues" evidence="2">
    <location>
        <begin position="261"/>
        <end position="272"/>
    </location>
</feature>
<feature type="compositionally biased region" description="Basic residues" evidence="2">
    <location>
        <begin position="1817"/>
        <end position="1826"/>
    </location>
</feature>
<protein>
    <recommendedName>
        <fullName evidence="3">DUF4100 domain-containing protein</fullName>
    </recommendedName>
</protein>
<evidence type="ECO:0000256" key="1">
    <source>
        <dbReference type="ARBA" id="ARBA00022750"/>
    </source>
</evidence>
<dbReference type="InterPro" id="IPR021109">
    <property type="entry name" value="Peptidase_aspartic_dom_sf"/>
</dbReference>
<feature type="compositionally biased region" description="Acidic residues" evidence="2">
    <location>
        <begin position="1745"/>
        <end position="1759"/>
    </location>
</feature>
<dbReference type="Proteomes" id="UP001385951">
    <property type="component" value="Unassembled WGS sequence"/>
</dbReference>
<feature type="region of interest" description="Disordered" evidence="2">
    <location>
        <begin position="1496"/>
        <end position="1550"/>
    </location>
</feature>
<feature type="region of interest" description="Disordered" evidence="2">
    <location>
        <begin position="1945"/>
        <end position="1972"/>
    </location>
</feature>
<keyword evidence="1" id="KW-0645">Protease</keyword>
<dbReference type="SUPFAM" id="SSF50630">
    <property type="entry name" value="Acid proteases"/>
    <property type="match status" value="1"/>
</dbReference>
<evidence type="ECO:0000259" key="3">
    <source>
        <dbReference type="Pfam" id="PF13352"/>
    </source>
</evidence>
<feature type="region of interest" description="Disordered" evidence="2">
    <location>
        <begin position="258"/>
        <end position="341"/>
    </location>
</feature>
<feature type="compositionally biased region" description="Polar residues" evidence="2">
    <location>
        <begin position="321"/>
        <end position="331"/>
    </location>
</feature>
<feature type="compositionally biased region" description="Polar residues" evidence="2">
    <location>
        <begin position="1945"/>
        <end position="1961"/>
    </location>
</feature>
<feature type="compositionally biased region" description="Basic and acidic residues" evidence="2">
    <location>
        <begin position="1068"/>
        <end position="1078"/>
    </location>
</feature>
<comment type="caution">
    <text evidence="4">The sequence shown here is derived from an EMBL/GenBank/DDBJ whole genome shotgun (WGS) entry which is preliminary data.</text>
</comment>
<dbReference type="PROSITE" id="PS00141">
    <property type="entry name" value="ASP_PROTEASE"/>
    <property type="match status" value="1"/>
</dbReference>
<feature type="compositionally biased region" description="Basic residues" evidence="2">
    <location>
        <begin position="295"/>
        <end position="306"/>
    </location>
</feature>
<evidence type="ECO:0000313" key="5">
    <source>
        <dbReference type="Proteomes" id="UP001385951"/>
    </source>
</evidence>
<evidence type="ECO:0000256" key="2">
    <source>
        <dbReference type="SAM" id="MobiDB-lite"/>
    </source>
</evidence>
<proteinExistence type="predicted"/>
<keyword evidence="1" id="KW-0378">Hydrolase</keyword>
<dbReference type="GO" id="GO:0004190">
    <property type="term" value="F:aspartic-type endopeptidase activity"/>
    <property type="evidence" value="ECO:0007669"/>
    <property type="project" value="UniProtKB-KW"/>
</dbReference>